<protein>
    <submittedName>
        <fullName evidence="3">Alpha/beta fold hydrolase</fullName>
    </submittedName>
</protein>
<dbReference type="EMBL" id="JADJMH010000010">
    <property type="protein sequence ID" value="MBK7675428.1"/>
    <property type="molecule type" value="Genomic_DNA"/>
</dbReference>
<dbReference type="InterPro" id="IPR013595">
    <property type="entry name" value="Pept_S33_TAP-like_C"/>
</dbReference>
<feature type="chain" id="PRO_5037035954" evidence="1">
    <location>
        <begin position="21"/>
        <end position="565"/>
    </location>
</feature>
<organism evidence="3 4">
    <name type="scientific">Candidatus Accumulibacter proximus</name>
    <dbReference type="NCBI Taxonomy" id="2954385"/>
    <lineage>
        <taxon>Bacteria</taxon>
        <taxon>Pseudomonadati</taxon>
        <taxon>Pseudomonadota</taxon>
        <taxon>Betaproteobacteria</taxon>
        <taxon>Candidatus Accumulibacter</taxon>
    </lineage>
</organism>
<dbReference type="InterPro" id="IPR029058">
    <property type="entry name" value="AB_hydrolase_fold"/>
</dbReference>
<evidence type="ECO:0000259" key="2">
    <source>
        <dbReference type="Pfam" id="PF08386"/>
    </source>
</evidence>
<dbReference type="GO" id="GO:0016787">
    <property type="term" value="F:hydrolase activity"/>
    <property type="evidence" value="ECO:0007669"/>
    <property type="project" value="UniProtKB-KW"/>
</dbReference>
<keyword evidence="1" id="KW-0732">Signal</keyword>
<reference evidence="3 4" key="1">
    <citation type="submission" date="2020-10" db="EMBL/GenBank/DDBJ databases">
        <title>Connecting structure to function with the recovery of over 1000 high-quality activated sludge metagenome-assembled genomes encoding full-length rRNA genes using long-read sequencing.</title>
        <authorList>
            <person name="Singleton C.M."/>
            <person name="Petriglieri F."/>
            <person name="Kristensen J.M."/>
            <person name="Kirkegaard R.H."/>
            <person name="Michaelsen T.Y."/>
            <person name="Andersen M.H."/>
            <person name="Karst S.M."/>
            <person name="Dueholm M.S."/>
            <person name="Nielsen P.H."/>
            <person name="Albertsen M."/>
        </authorList>
    </citation>
    <scope>NUCLEOTIDE SEQUENCE [LARGE SCALE GENOMIC DNA]</scope>
    <source>
        <strain evidence="3">EsbW_18-Q3-R4-48_BATAC.285</strain>
    </source>
</reference>
<dbReference type="SUPFAM" id="SSF53474">
    <property type="entry name" value="alpha/beta-Hydrolases"/>
    <property type="match status" value="1"/>
</dbReference>
<accession>A0A935UHF4</accession>
<feature type="signal peptide" evidence="1">
    <location>
        <begin position="1"/>
        <end position="20"/>
    </location>
</feature>
<evidence type="ECO:0000313" key="4">
    <source>
        <dbReference type="Proteomes" id="UP000697998"/>
    </source>
</evidence>
<dbReference type="Gene3D" id="3.40.50.1820">
    <property type="entry name" value="alpha/beta hydrolase"/>
    <property type="match status" value="1"/>
</dbReference>
<dbReference type="AlphaFoldDB" id="A0A935UHF4"/>
<proteinExistence type="predicted"/>
<feature type="domain" description="Peptidase S33 tripeptidyl aminopeptidase-like C-terminal" evidence="2">
    <location>
        <begin position="461"/>
        <end position="554"/>
    </location>
</feature>
<gene>
    <name evidence="3" type="ORF">IPJ27_12075</name>
</gene>
<evidence type="ECO:0000313" key="3">
    <source>
        <dbReference type="EMBL" id="MBK7675428.1"/>
    </source>
</evidence>
<dbReference type="Proteomes" id="UP000697998">
    <property type="component" value="Unassembled WGS sequence"/>
</dbReference>
<comment type="caution">
    <text evidence="3">The sequence shown here is derived from an EMBL/GenBank/DDBJ whole genome shotgun (WGS) entry which is preliminary data.</text>
</comment>
<keyword evidence="3" id="KW-0378">Hydrolase</keyword>
<name>A0A935UHF4_9PROT</name>
<sequence>MNRRKTLLSSSTLLTIVVAANVSCSVNGMMPNRENFGTAWQTVSCKTFDVPNSIAAPGCVLLRGLGVPGSCVPCPSRVSGPFGGGGAACAARPLRPRTTRFFGRVFLPHQSDCGYVTVPEQHEQADGRTIQLAVVRVRSTGNMPAPDPLFVEQGGPGDTTIGVFVNAAIPGKSPGLITILKSRDLIFVEERGTRYSKPFLSCPEINAYKIAVAKGEKEATDPGWIKACNDRFKSQGIDTSAFNTRENATDIYFVAKTLGYRQFNFYGGSYGTLLGEYVIAQTDKHQAKLRSAILDGVMRPDIDFNLASSHTISYALRTVFHDCAQDQRCSHTYPNLEQKFLTVVDQLNQNPIPITLTVPSSKDTIATKLDGTTLIDGILPSLYGTTDANDVPRLVHAASQGDFRWIEKPLSNALVTGNAREMYHTVLCARTKSLGVSPSQVLPVPYPQVLPLGKREADSVRRACEVINVELKPPFIYENRETPILVLNGAYDPVTPQPYGQAVASNFKTAHVFTFPSVGHISLILKPGLPAAACSAQIAAAFLNNPIQPPDSSCLSLIKPAFVYE</sequence>
<dbReference type="Pfam" id="PF08386">
    <property type="entry name" value="Abhydrolase_4"/>
    <property type="match status" value="1"/>
</dbReference>
<evidence type="ECO:0000256" key="1">
    <source>
        <dbReference type="SAM" id="SignalP"/>
    </source>
</evidence>